<comment type="caution">
    <text evidence="14">The sequence shown here is derived from an EMBL/GenBank/DDBJ whole genome shotgun (WGS) entry which is preliminary data.</text>
</comment>
<feature type="transmembrane region" description="Helical" evidence="13">
    <location>
        <begin position="29"/>
        <end position="51"/>
    </location>
</feature>
<dbReference type="PANTHER" id="PTHR43298">
    <property type="entry name" value="MULTIDRUG RESISTANCE PROTEIN NORM-RELATED"/>
    <property type="match status" value="1"/>
</dbReference>
<keyword evidence="11 13" id="KW-0472">Membrane</keyword>
<dbReference type="InterPro" id="IPR050222">
    <property type="entry name" value="MATE_MdtK"/>
</dbReference>
<keyword evidence="6" id="KW-0050">Antiport</keyword>
<dbReference type="CDD" id="cd13138">
    <property type="entry name" value="MATE_yoeA_like"/>
    <property type="match status" value="1"/>
</dbReference>
<feature type="transmembrane region" description="Helical" evidence="13">
    <location>
        <begin position="133"/>
        <end position="151"/>
    </location>
</feature>
<keyword evidence="5" id="KW-0813">Transport</keyword>
<sequence length="448" mass="49434">MTKDMTSGSIPKHLVTFAIPMILGNMFQLTYNAVDAIIVGHFVGTSSLAAVGAANPIMNIIIFFIVGICMGTSVLMSEYFGANDIGKLKREVSTSMIVGMIFTIFMSIACFFLAEPILVITQTPSEIIPEANIYLKVIFSGLIFTFLYNIYSSTLRSMGDSKTPIIFLMISSVLNIFLAILFVVVFKMGVKGAGIATVISQFVSCALCIVYVYIRMPILRFKRSEIVVDKTLLKDTINYSWVTALQQTCLYVGKLLIQGSVNRLGVNSIATFNAVTRIDDFVLTPEQSIAHATTTFVAQNRGAKKRERIRKGFYAGMIIEAIYWLIVAGPVYMGSGSLMKLFVPDSGAEVIGLGVIYLESMAIFYILPGMTNGLQGYFRGMGDLKITLASTFIQIVVRVMCSYLLAPNFGIAGIAFSCLIGWIAMLAYEIPAYFRHKKNLKLYLKRRN</sequence>
<evidence type="ECO:0000256" key="8">
    <source>
        <dbReference type="ARBA" id="ARBA00022692"/>
    </source>
</evidence>
<feature type="transmembrane region" description="Helical" evidence="13">
    <location>
        <begin position="163"/>
        <end position="186"/>
    </location>
</feature>
<evidence type="ECO:0000256" key="4">
    <source>
        <dbReference type="ARBA" id="ARBA00020268"/>
    </source>
</evidence>
<dbReference type="PANTHER" id="PTHR43298:SF2">
    <property type="entry name" value="FMN_FAD EXPORTER YEEO-RELATED"/>
    <property type="match status" value="1"/>
</dbReference>
<dbReference type="InterPro" id="IPR048279">
    <property type="entry name" value="MdtK-like"/>
</dbReference>
<reference evidence="14 15" key="1">
    <citation type="submission" date="2020-08" db="EMBL/GenBank/DDBJ databases">
        <title>A Genomic Blueprint of the Chicken Gut Microbiome.</title>
        <authorList>
            <person name="Gilroy R."/>
            <person name="Ravi A."/>
            <person name="Getino M."/>
            <person name="Pursley I."/>
            <person name="Horton D.L."/>
            <person name="Alikhan N.-F."/>
            <person name="Baker D."/>
            <person name="Gharbi K."/>
            <person name="Hall N."/>
            <person name="Watson M."/>
            <person name="Adriaenssens E.M."/>
            <person name="Foster-Nyarko E."/>
            <person name="Jarju S."/>
            <person name="Secka A."/>
            <person name="Antonio M."/>
            <person name="Oren A."/>
            <person name="Chaudhuri R."/>
            <person name="La Ragione R.M."/>
            <person name="Hildebrand F."/>
            <person name="Pallen M.J."/>
        </authorList>
    </citation>
    <scope>NUCLEOTIDE SEQUENCE [LARGE SCALE GENOMIC DNA]</scope>
    <source>
        <strain evidence="14 15">Sa3CVN1</strain>
    </source>
</reference>
<evidence type="ECO:0000256" key="9">
    <source>
        <dbReference type="ARBA" id="ARBA00022989"/>
    </source>
</evidence>
<evidence type="ECO:0000256" key="7">
    <source>
        <dbReference type="ARBA" id="ARBA00022475"/>
    </source>
</evidence>
<evidence type="ECO:0000256" key="2">
    <source>
        <dbReference type="ARBA" id="ARBA00004651"/>
    </source>
</evidence>
<evidence type="ECO:0000256" key="13">
    <source>
        <dbReference type="SAM" id="Phobius"/>
    </source>
</evidence>
<keyword evidence="10" id="KW-0406">Ion transport</keyword>
<dbReference type="Pfam" id="PF01554">
    <property type="entry name" value="MatE"/>
    <property type="match status" value="2"/>
</dbReference>
<dbReference type="NCBIfam" id="TIGR00797">
    <property type="entry name" value="matE"/>
    <property type="match status" value="1"/>
</dbReference>
<dbReference type="RefSeq" id="WP_191769092.1">
    <property type="nucleotide sequence ID" value="NZ_JACSRA010000019.1"/>
</dbReference>
<feature type="transmembrane region" description="Helical" evidence="13">
    <location>
        <begin position="57"/>
        <end position="76"/>
    </location>
</feature>
<dbReference type="Proteomes" id="UP000627781">
    <property type="component" value="Unassembled WGS sequence"/>
</dbReference>
<proteinExistence type="inferred from homology"/>
<dbReference type="EMBL" id="JACSRA010000019">
    <property type="protein sequence ID" value="MBD7912142.1"/>
    <property type="molecule type" value="Genomic_DNA"/>
</dbReference>
<gene>
    <name evidence="14" type="ORF">H9661_12320</name>
</gene>
<evidence type="ECO:0000256" key="11">
    <source>
        <dbReference type="ARBA" id="ARBA00023136"/>
    </source>
</evidence>
<dbReference type="InterPro" id="IPR002528">
    <property type="entry name" value="MATE_fam"/>
</dbReference>
<keyword evidence="9 13" id="KW-1133">Transmembrane helix</keyword>
<evidence type="ECO:0000313" key="14">
    <source>
        <dbReference type="EMBL" id="MBD7912142.1"/>
    </source>
</evidence>
<keyword evidence="8 13" id="KW-0812">Transmembrane</keyword>
<name>A0ABR8PVI2_9CLOT</name>
<feature type="transmembrane region" description="Helical" evidence="13">
    <location>
        <begin position="386"/>
        <end position="405"/>
    </location>
</feature>
<organism evidence="14 15">
    <name type="scientific">Clostridium cibarium</name>
    <dbReference type="NCBI Taxonomy" id="2762247"/>
    <lineage>
        <taxon>Bacteria</taxon>
        <taxon>Bacillati</taxon>
        <taxon>Bacillota</taxon>
        <taxon>Clostridia</taxon>
        <taxon>Eubacteriales</taxon>
        <taxon>Clostridiaceae</taxon>
        <taxon>Clostridium</taxon>
    </lineage>
</organism>
<evidence type="ECO:0000256" key="10">
    <source>
        <dbReference type="ARBA" id="ARBA00023065"/>
    </source>
</evidence>
<feature type="transmembrane region" description="Helical" evidence="13">
    <location>
        <begin position="192"/>
        <end position="214"/>
    </location>
</feature>
<comment type="similarity">
    <text evidence="3">Belongs to the multi antimicrobial extrusion (MATE) (TC 2.A.66.1) family.</text>
</comment>
<keyword evidence="15" id="KW-1185">Reference proteome</keyword>
<feature type="transmembrane region" description="Helical" evidence="13">
    <location>
        <begin position="97"/>
        <end position="121"/>
    </location>
</feature>
<evidence type="ECO:0000256" key="1">
    <source>
        <dbReference type="ARBA" id="ARBA00003408"/>
    </source>
</evidence>
<evidence type="ECO:0000313" key="15">
    <source>
        <dbReference type="Proteomes" id="UP000627781"/>
    </source>
</evidence>
<dbReference type="PIRSF" id="PIRSF006603">
    <property type="entry name" value="DinF"/>
    <property type="match status" value="1"/>
</dbReference>
<keyword evidence="7" id="KW-1003">Cell membrane</keyword>
<feature type="transmembrane region" description="Helical" evidence="13">
    <location>
        <begin position="353"/>
        <end position="374"/>
    </location>
</feature>
<evidence type="ECO:0000256" key="3">
    <source>
        <dbReference type="ARBA" id="ARBA00010199"/>
    </source>
</evidence>
<evidence type="ECO:0000256" key="5">
    <source>
        <dbReference type="ARBA" id="ARBA00022448"/>
    </source>
</evidence>
<evidence type="ECO:0000256" key="12">
    <source>
        <dbReference type="ARBA" id="ARBA00031636"/>
    </source>
</evidence>
<accession>A0ABR8PVI2</accession>
<feature type="transmembrane region" description="Helical" evidence="13">
    <location>
        <begin position="313"/>
        <end position="333"/>
    </location>
</feature>
<feature type="transmembrane region" description="Helical" evidence="13">
    <location>
        <begin position="411"/>
        <end position="434"/>
    </location>
</feature>
<evidence type="ECO:0000256" key="6">
    <source>
        <dbReference type="ARBA" id="ARBA00022449"/>
    </source>
</evidence>
<comment type="subcellular location">
    <subcellularLocation>
        <location evidence="2">Cell membrane</location>
        <topology evidence="2">Multi-pass membrane protein</topology>
    </subcellularLocation>
</comment>
<comment type="function">
    <text evidence="1">Multidrug efflux pump.</text>
</comment>
<protein>
    <recommendedName>
        <fullName evidence="4">Probable multidrug resistance protein NorM</fullName>
    </recommendedName>
    <alternativeName>
        <fullName evidence="12">Multidrug-efflux transporter</fullName>
    </alternativeName>
</protein>